<feature type="region of interest" description="Disordered" evidence="1">
    <location>
        <begin position="496"/>
        <end position="522"/>
    </location>
</feature>
<feature type="compositionally biased region" description="Basic and acidic residues" evidence="1">
    <location>
        <begin position="965"/>
        <end position="977"/>
    </location>
</feature>
<feature type="compositionally biased region" description="Low complexity" evidence="1">
    <location>
        <begin position="979"/>
        <end position="994"/>
    </location>
</feature>
<feature type="transmembrane region" description="Helical" evidence="2">
    <location>
        <begin position="21"/>
        <end position="41"/>
    </location>
</feature>
<feature type="compositionally biased region" description="Basic and acidic residues" evidence="1">
    <location>
        <begin position="813"/>
        <end position="833"/>
    </location>
</feature>
<feature type="transmembrane region" description="Helical" evidence="2">
    <location>
        <begin position="146"/>
        <end position="164"/>
    </location>
</feature>
<comment type="caution">
    <text evidence="3">The sequence shown here is derived from an EMBL/GenBank/DDBJ whole genome shotgun (WGS) entry which is preliminary data.</text>
</comment>
<feature type="region of interest" description="Disordered" evidence="1">
    <location>
        <begin position="630"/>
        <end position="650"/>
    </location>
</feature>
<feature type="compositionally biased region" description="Polar residues" evidence="1">
    <location>
        <begin position="1139"/>
        <end position="1163"/>
    </location>
</feature>
<sequence>MLENELRQRLQQVTRRFRQRQWWWGVAAIALITAVVGMSMLPRVAMGKADATVTVLVLLGTAVVLSFIAFVISASSYRDPTPIARKIESKFPSLQQRLLTAISVSNNPDLQAGYLQQQVLREACDHSDRYAWTEAISNRQVWLSRLSGMGALALMMAVLGVMLFPPTPGSSGLASLPQQSIHDVAVSPGDTEVERGTNLLVTARFDGKFADFVPSEGELRVVFADTSELRSPMKRNLQDPVLGGLVTSIKEPFRYQVLTDDWVSKTYSVDVFEFPALVRSDVFLQYPAYTKMADKTIEDTRRVSAVEGTKLRWRFQLNKPVVSARLVTKQGEEIVLNLDDESATANSGELVLNASVRYSLELEDDKGRKNKYPPEMIVRMLPNQPPKLKTTAAGDVRVSPLQELALAAEVEDDFGVERMGLSYTFGGKTDEVVLATDIARAKKWSVEHIVEFESLGAEPDQLLSYYFWAEDVGPDGEVRRTLADMYFAEVRPFEEIFREGDPPPGGEPAPPSENEQQAEKLAEGQKEIIAATWRVLRDGITDEFQTNVELIAESQQAQIESLDTLAENLQDEESLQYVDAARGQMQLAVSHLNAAANDSDLDALGDALVAEQLSYEGLLKLRAREFEVTRSQQQQSQSSSSSSQQRQQQLNDLELKQDENRYETEKQAQQDSAQEQQERETRQVLSRLRELAKRQEDINKQVAQLQSALEMAEDEETKEEIERQLKRLRDQQQEMLREIDELDERMQSPENQSSMQEESEQLAQTRENVRQASEALQQNDASKALSAGKRAERELEEMRDEFRERAAGQFNDAVRDMRSEASELDERQQDISERLQQQQNDPTPGLRAGEGQKQLEEELQSQRDRLRELQEKMQETVEQAETAEPLLAETLYDAFRRSQQQQVDSRLDETSELLKNGFTEEALEAEAEANEGIRELKEGIEKAAGSVLGDETEALRRAASNLEQLSRDLENEIRDANASESGQSGGDQQSQDGEPTQGQRQRSETDPNDSRRDGDGEPQDEPGEGQRAGQGQPREGQPGDEQSGRGQPGEPQPGQGEPSQGESGQGQSIPGEPSKGENGQSQPSGDQTGREQTGRGQSGAGQPDGSPQPGNEPSDTPGEPREGERQGERQGEGQQRGGTNSQNGPNSWSRNASDGQNSPTASPITGDGFREWSDQLRDVEEMVDDPEIRSRAARIRDRARDVRADLLRKSKVPQWDLVEKMIAEPLRELQRDVQEEWMRRSAEKNALVPVDRDPVPNEYRDAIQRYYERLGSGQ</sequence>
<feature type="region of interest" description="Disordered" evidence="1">
    <location>
        <begin position="959"/>
        <end position="1173"/>
    </location>
</feature>
<keyword evidence="2" id="KW-0472">Membrane</keyword>
<feature type="compositionally biased region" description="Polar residues" evidence="1">
    <location>
        <begin position="762"/>
        <end position="781"/>
    </location>
</feature>
<reference evidence="3 4" key="1">
    <citation type="journal article" date="2022" name="Syst. Appl. Microbiol.">
        <title>Rhodopirellula aestuarii sp. nov., a novel member of the genus Rhodopirellula isolated from brackish sediments collected in the Tagus River estuary, Portugal.</title>
        <authorList>
            <person name="Vitorino I.R."/>
            <person name="Klimek D."/>
            <person name="Calusinska M."/>
            <person name="Lobo-da-Cunha A."/>
            <person name="Vasconcelos V."/>
            <person name="Lage O.M."/>
        </authorList>
    </citation>
    <scope>NUCLEOTIDE SEQUENCE [LARGE SCALE GENOMIC DNA]</scope>
    <source>
        <strain evidence="3 4">ICT_H3.1</strain>
    </source>
</reference>
<evidence type="ECO:0000313" key="4">
    <source>
        <dbReference type="Proteomes" id="UP001202961"/>
    </source>
</evidence>
<gene>
    <name evidence="3" type="ORF">NB063_04775</name>
</gene>
<name>A0ABT0TZ93_9BACT</name>
<dbReference type="RefSeq" id="WP_250927603.1">
    <property type="nucleotide sequence ID" value="NZ_JAMQBK010000015.1"/>
</dbReference>
<feature type="compositionally biased region" description="Basic and acidic residues" evidence="1">
    <location>
        <begin position="720"/>
        <end position="747"/>
    </location>
</feature>
<dbReference type="InterPro" id="IPR017997">
    <property type="entry name" value="Vinculin"/>
</dbReference>
<feature type="region of interest" description="Disordered" evidence="1">
    <location>
        <begin position="709"/>
        <end position="863"/>
    </location>
</feature>
<feature type="compositionally biased region" description="Low complexity" evidence="1">
    <location>
        <begin position="630"/>
        <end position="649"/>
    </location>
</feature>
<accession>A0ABT0TZ93</accession>
<evidence type="ECO:0000313" key="3">
    <source>
        <dbReference type="EMBL" id="MCM2369933.1"/>
    </source>
</evidence>
<feature type="compositionally biased region" description="Basic and acidic residues" evidence="1">
    <location>
        <begin position="1118"/>
        <end position="1131"/>
    </location>
</feature>
<dbReference type="Proteomes" id="UP001202961">
    <property type="component" value="Unassembled WGS sequence"/>
</dbReference>
<dbReference type="PANTHER" id="PTHR46180">
    <property type="entry name" value="VINCULIN"/>
    <property type="match status" value="1"/>
</dbReference>
<feature type="compositionally biased region" description="Basic and acidic residues" evidence="1">
    <location>
        <begin position="1001"/>
        <end position="1015"/>
    </location>
</feature>
<organism evidence="3 4">
    <name type="scientific">Aporhodopirellula aestuarii</name>
    <dbReference type="NCBI Taxonomy" id="2950107"/>
    <lineage>
        <taxon>Bacteria</taxon>
        <taxon>Pseudomonadati</taxon>
        <taxon>Planctomycetota</taxon>
        <taxon>Planctomycetia</taxon>
        <taxon>Pirellulales</taxon>
        <taxon>Pirellulaceae</taxon>
        <taxon>Aporhodopirellula</taxon>
    </lineage>
</organism>
<proteinExistence type="predicted"/>
<keyword evidence="2" id="KW-0812">Transmembrane</keyword>
<feature type="transmembrane region" description="Helical" evidence="2">
    <location>
        <begin position="53"/>
        <end position="77"/>
    </location>
</feature>
<evidence type="ECO:0000256" key="1">
    <source>
        <dbReference type="SAM" id="MobiDB-lite"/>
    </source>
</evidence>
<evidence type="ECO:0008006" key="5">
    <source>
        <dbReference type="Google" id="ProtNLM"/>
    </source>
</evidence>
<feature type="compositionally biased region" description="Polar residues" evidence="1">
    <location>
        <begin position="1077"/>
        <end position="1087"/>
    </location>
</feature>
<evidence type="ECO:0000256" key="2">
    <source>
        <dbReference type="SAM" id="Phobius"/>
    </source>
</evidence>
<feature type="region of interest" description="Disordered" evidence="1">
    <location>
        <begin position="662"/>
        <end position="682"/>
    </location>
</feature>
<feature type="compositionally biased region" description="Basic and acidic residues" evidence="1">
    <location>
        <begin position="853"/>
        <end position="863"/>
    </location>
</feature>
<feature type="compositionally biased region" description="Low complexity" evidence="1">
    <location>
        <begin position="1044"/>
        <end position="1072"/>
    </location>
</feature>
<keyword evidence="2" id="KW-1133">Transmembrane helix</keyword>
<dbReference type="EMBL" id="JAMQBK010000015">
    <property type="protein sequence ID" value="MCM2369933.1"/>
    <property type="molecule type" value="Genomic_DNA"/>
</dbReference>
<keyword evidence="4" id="KW-1185">Reference proteome</keyword>
<feature type="compositionally biased region" description="Pro residues" evidence="1">
    <location>
        <begin position="502"/>
        <end position="511"/>
    </location>
</feature>
<protein>
    <recommendedName>
        <fullName evidence="5">DUF4175 family protein</fullName>
    </recommendedName>
</protein>